<accession>A0A9P0YIH8</accession>
<dbReference type="FunFam" id="3.80.10.10:FF:000041">
    <property type="entry name" value="LRR receptor-like serine/threonine-protein kinase ERECTA"/>
    <property type="match status" value="1"/>
</dbReference>
<comment type="subcellular location">
    <subcellularLocation>
        <location evidence="1">Membrane</location>
    </subcellularLocation>
</comment>
<evidence type="ECO:0000313" key="9">
    <source>
        <dbReference type="EMBL" id="CAH9058968.1"/>
    </source>
</evidence>
<protein>
    <recommendedName>
        <fullName evidence="8">Leucine-rich repeat-containing N-terminal plant-type domain-containing protein</fullName>
    </recommendedName>
</protein>
<evidence type="ECO:0000256" key="7">
    <source>
        <dbReference type="SAM" id="SignalP"/>
    </source>
</evidence>
<organism evidence="9 10">
    <name type="scientific">Cuscuta europaea</name>
    <name type="common">European dodder</name>
    <dbReference type="NCBI Taxonomy" id="41803"/>
    <lineage>
        <taxon>Eukaryota</taxon>
        <taxon>Viridiplantae</taxon>
        <taxon>Streptophyta</taxon>
        <taxon>Embryophyta</taxon>
        <taxon>Tracheophyta</taxon>
        <taxon>Spermatophyta</taxon>
        <taxon>Magnoliopsida</taxon>
        <taxon>eudicotyledons</taxon>
        <taxon>Gunneridae</taxon>
        <taxon>Pentapetalae</taxon>
        <taxon>asterids</taxon>
        <taxon>lamiids</taxon>
        <taxon>Solanales</taxon>
        <taxon>Convolvulaceae</taxon>
        <taxon>Cuscuteae</taxon>
        <taxon>Cuscuta</taxon>
        <taxon>Cuscuta subgen. Cuscuta</taxon>
    </lineage>
</organism>
<evidence type="ECO:0000256" key="4">
    <source>
        <dbReference type="ARBA" id="ARBA00022737"/>
    </source>
</evidence>
<comment type="caution">
    <text evidence="9">The sequence shown here is derived from an EMBL/GenBank/DDBJ whole genome shotgun (WGS) entry which is preliminary data.</text>
</comment>
<dbReference type="Gene3D" id="3.80.10.10">
    <property type="entry name" value="Ribonuclease Inhibitor"/>
    <property type="match status" value="1"/>
</dbReference>
<name>A0A9P0YIH8_CUSEU</name>
<dbReference type="AlphaFoldDB" id="A0A9P0YIH8"/>
<dbReference type="PANTHER" id="PTHR47988">
    <property type="entry name" value="SOMATIC EMBRYOGENESIS RECEPTOR KINASE 1"/>
    <property type="match status" value="1"/>
</dbReference>
<dbReference type="Pfam" id="PF08263">
    <property type="entry name" value="LRRNT_2"/>
    <property type="match status" value="1"/>
</dbReference>
<keyword evidence="3 7" id="KW-0732">Signal</keyword>
<dbReference type="InterPro" id="IPR013210">
    <property type="entry name" value="LRR_N_plant-typ"/>
</dbReference>
<feature type="chain" id="PRO_5040250087" description="Leucine-rich repeat-containing N-terminal plant-type domain-containing protein" evidence="7">
    <location>
        <begin position="28"/>
        <end position="190"/>
    </location>
</feature>
<keyword evidence="6" id="KW-0325">Glycoprotein</keyword>
<evidence type="ECO:0000256" key="3">
    <source>
        <dbReference type="ARBA" id="ARBA00022729"/>
    </source>
</evidence>
<keyword evidence="10" id="KW-1185">Reference proteome</keyword>
<sequence>MLKVESGCLLFLLGLFSLLHHMHLVFGNEEVEALIVMKKALHDPGNVLQSWDPTDLVNPCTWFRITCGQVGRPDYNYVTRMELYSNAISGPIPEEFGNLTNLVSLDLYDNQLTGQIPHTLGSYNHLRFMRLQDNRFTGIVPRSFITIPTLQVLNVSENCIDTSVWNPPEVVNFFANFGDDSFANNPKRGC</sequence>
<dbReference type="Pfam" id="PF00560">
    <property type="entry name" value="LRR_1"/>
    <property type="match status" value="3"/>
</dbReference>
<feature type="domain" description="Leucine-rich repeat-containing N-terminal plant-type" evidence="8">
    <location>
        <begin position="28"/>
        <end position="67"/>
    </location>
</feature>
<evidence type="ECO:0000256" key="6">
    <source>
        <dbReference type="ARBA" id="ARBA00023180"/>
    </source>
</evidence>
<dbReference type="OrthoDB" id="1289056at2759"/>
<keyword evidence="5" id="KW-0472">Membrane</keyword>
<dbReference type="Proteomes" id="UP001152484">
    <property type="component" value="Unassembled WGS sequence"/>
</dbReference>
<evidence type="ECO:0000259" key="8">
    <source>
        <dbReference type="Pfam" id="PF08263"/>
    </source>
</evidence>
<evidence type="ECO:0000256" key="2">
    <source>
        <dbReference type="ARBA" id="ARBA00022614"/>
    </source>
</evidence>
<keyword evidence="4" id="KW-0677">Repeat</keyword>
<evidence type="ECO:0000313" key="10">
    <source>
        <dbReference type="Proteomes" id="UP001152484"/>
    </source>
</evidence>
<dbReference type="GO" id="GO:0016020">
    <property type="term" value="C:membrane"/>
    <property type="evidence" value="ECO:0007669"/>
    <property type="project" value="UniProtKB-SubCell"/>
</dbReference>
<dbReference type="InterPro" id="IPR032675">
    <property type="entry name" value="LRR_dom_sf"/>
</dbReference>
<proteinExistence type="predicted"/>
<dbReference type="InterPro" id="IPR001611">
    <property type="entry name" value="Leu-rich_rpt"/>
</dbReference>
<gene>
    <name evidence="9" type="ORF">CEURO_LOCUS1340</name>
</gene>
<evidence type="ECO:0000256" key="1">
    <source>
        <dbReference type="ARBA" id="ARBA00004370"/>
    </source>
</evidence>
<dbReference type="EMBL" id="CAMAPE010000004">
    <property type="protein sequence ID" value="CAH9058968.1"/>
    <property type="molecule type" value="Genomic_DNA"/>
</dbReference>
<keyword evidence="2" id="KW-0433">Leucine-rich repeat</keyword>
<feature type="signal peptide" evidence="7">
    <location>
        <begin position="1"/>
        <end position="27"/>
    </location>
</feature>
<reference evidence="9" key="1">
    <citation type="submission" date="2022-07" db="EMBL/GenBank/DDBJ databases">
        <authorList>
            <person name="Macas J."/>
            <person name="Novak P."/>
            <person name="Neumann P."/>
        </authorList>
    </citation>
    <scope>NUCLEOTIDE SEQUENCE</scope>
</reference>
<evidence type="ECO:0000256" key="5">
    <source>
        <dbReference type="ARBA" id="ARBA00023136"/>
    </source>
</evidence>
<dbReference type="SUPFAM" id="SSF52058">
    <property type="entry name" value="L domain-like"/>
    <property type="match status" value="1"/>
</dbReference>